<accession>A0A0C9ZMW8</accession>
<evidence type="ECO:0000313" key="3">
    <source>
        <dbReference type="Proteomes" id="UP000054018"/>
    </source>
</evidence>
<name>A0A0C9ZMW8_9AGAM</name>
<dbReference type="AlphaFoldDB" id="A0A0C9ZMW8"/>
<organism evidence="2 3">
    <name type="scientific">Pisolithus microcarpus 441</name>
    <dbReference type="NCBI Taxonomy" id="765257"/>
    <lineage>
        <taxon>Eukaryota</taxon>
        <taxon>Fungi</taxon>
        <taxon>Dikarya</taxon>
        <taxon>Basidiomycota</taxon>
        <taxon>Agaricomycotina</taxon>
        <taxon>Agaricomycetes</taxon>
        <taxon>Agaricomycetidae</taxon>
        <taxon>Boletales</taxon>
        <taxon>Sclerodermatineae</taxon>
        <taxon>Pisolithaceae</taxon>
        <taxon>Pisolithus</taxon>
    </lineage>
</organism>
<dbReference type="Proteomes" id="UP000054018">
    <property type="component" value="Unassembled WGS sequence"/>
</dbReference>
<gene>
    <name evidence="2" type="ORF">PISMIDRAFT_566756</name>
</gene>
<evidence type="ECO:0000256" key="1">
    <source>
        <dbReference type="SAM" id="Phobius"/>
    </source>
</evidence>
<sequence length="268" mass="27993">MSPGLPPPLPPPSTVGTVPTVPSANIPTATALGPWPTVLSVASQCISTSWPPSSSQLECLFSRFSSTGTYSQTPPSRTLDDPQPITPLCTSRGGASDQVCASVNLVPTEPSAALATPSASDLSAKPLITATSSPAQSPSQSQINATLSQGGHTVSVGLTVGLVLLGVFLAILIACFILRYRRHMCRRRFKDPLIDSILPLEKAIWPLPDITKGVESAFSSLPPPRASFDSGPSKAPSVSACAESSYTQRSNTYKSIYPEDFQATGIAL</sequence>
<reference evidence="3" key="2">
    <citation type="submission" date="2015-01" db="EMBL/GenBank/DDBJ databases">
        <title>Evolutionary Origins and Diversification of the Mycorrhizal Mutualists.</title>
        <authorList>
            <consortium name="DOE Joint Genome Institute"/>
            <consortium name="Mycorrhizal Genomics Consortium"/>
            <person name="Kohler A."/>
            <person name="Kuo A."/>
            <person name="Nagy L.G."/>
            <person name="Floudas D."/>
            <person name="Copeland A."/>
            <person name="Barry K.W."/>
            <person name="Cichocki N."/>
            <person name="Veneault-Fourrey C."/>
            <person name="LaButti K."/>
            <person name="Lindquist E.A."/>
            <person name="Lipzen A."/>
            <person name="Lundell T."/>
            <person name="Morin E."/>
            <person name="Murat C."/>
            <person name="Riley R."/>
            <person name="Ohm R."/>
            <person name="Sun H."/>
            <person name="Tunlid A."/>
            <person name="Henrissat B."/>
            <person name="Grigoriev I.V."/>
            <person name="Hibbett D.S."/>
            <person name="Martin F."/>
        </authorList>
    </citation>
    <scope>NUCLEOTIDE SEQUENCE [LARGE SCALE GENOMIC DNA]</scope>
    <source>
        <strain evidence="3">441</strain>
    </source>
</reference>
<protein>
    <submittedName>
        <fullName evidence="2">Uncharacterized protein</fullName>
    </submittedName>
</protein>
<keyword evidence="1" id="KW-0472">Membrane</keyword>
<evidence type="ECO:0000313" key="2">
    <source>
        <dbReference type="EMBL" id="KIK21148.1"/>
    </source>
</evidence>
<keyword evidence="3" id="KW-1185">Reference proteome</keyword>
<dbReference type="HOGENOM" id="CLU_1038698_0_0_1"/>
<reference evidence="2 3" key="1">
    <citation type="submission" date="2014-04" db="EMBL/GenBank/DDBJ databases">
        <authorList>
            <consortium name="DOE Joint Genome Institute"/>
            <person name="Kuo A."/>
            <person name="Kohler A."/>
            <person name="Costa M.D."/>
            <person name="Nagy L.G."/>
            <person name="Floudas D."/>
            <person name="Copeland A."/>
            <person name="Barry K.W."/>
            <person name="Cichocki N."/>
            <person name="Veneault-Fourrey C."/>
            <person name="LaButti K."/>
            <person name="Lindquist E.A."/>
            <person name="Lipzen A."/>
            <person name="Lundell T."/>
            <person name="Morin E."/>
            <person name="Murat C."/>
            <person name="Sun H."/>
            <person name="Tunlid A."/>
            <person name="Henrissat B."/>
            <person name="Grigoriev I.V."/>
            <person name="Hibbett D.S."/>
            <person name="Martin F."/>
            <person name="Nordberg H.P."/>
            <person name="Cantor M.N."/>
            <person name="Hua S.X."/>
        </authorList>
    </citation>
    <scope>NUCLEOTIDE SEQUENCE [LARGE SCALE GENOMIC DNA]</scope>
    <source>
        <strain evidence="2 3">441</strain>
    </source>
</reference>
<dbReference type="EMBL" id="KN833755">
    <property type="protein sequence ID" value="KIK21148.1"/>
    <property type="molecule type" value="Genomic_DNA"/>
</dbReference>
<feature type="transmembrane region" description="Helical" evidence="1">
    <location>
        <begin position="156"/>
        <end position="178"/>
    </location>
</feature>
<dbReference type="OrthoDB" id="2687676at2759"/>
<keyword evidence="1" id="KW-1133">Transmembrane helix</keyword>
<keyword evidence="1" id="KW-0812">Transmembrane</keyword>
<proteinExistence type="predicted"/>